<evidence type="ECO:0000313" key="3">
    <source>
        <dbReference type="EMBL" id="KAE8245011.1"/>
    </source>
</evidence>
<gene>
    <name evidence="3" type="ORF">A4X13_0g6127</name>
</gene>
<feature type="compositionally biased region" description="Low complexity" evidence="1">
    <location>
        <begin position="151"/>
        <end position="177"/>
    </location>
</feature>
<feature type="compositionally biased region" description="Low complexity" evidence="1">
    <location>
        <begin position="385"/>
        <end position="412"/>
    </location>
</feature>
<feature type="compositionally biased region" description="Acidic residues" evidence="1">
    <location>
        <begin position="1162"/>
        <end position="1174"/>
    </location>
</feature>
<evidence type="ECO:0000256" key="2">
    <source>
        <dbReference type="SAM" id="Phobius"/>
    </source>
</evidence>
<feature type="region of interest" description="Disordered" evidence="1">
    <location>
        <begin position="907"/>
        <end position="1031"/>
    </location>
</feature>
<sequence length="1188" mass="126176">MSGGQSAGQHRITPASTSRRPSLVSAITTDISLLTSTMMRTTQSAATSPTHELHLHRHIIPTNHSRSSRSAPTSPRLPIRTPLDNDQHTINAHFAHRGLYVRRVKRGTSFTPLDDPHGSSSTLVSDQQNAAISGRHSYAAPSREYQQHLHSLILSPPTSTRSSSSTRRGRTTPSSLTATPEASDGEEEEETEEMDMENTGSRAHQHHHHYRSTTPRRSHARQSSSTSSSGSALGLLRHTSDTPSSFKQRSPNSPFSSGSGEEEADQSLPHLSPSSSLSSMHSSSLGSASGTNSSSFSAQQHESPASSLYHDPALPMGSRERKVGVGVVSAFPPVVDVIAPSPPTPHSNPQRNQHARPTTTGPTAGQRFVDGMHAYEQSLGGGPQQQGYPPRPSLGGPSSSSSSSASATFPSSRTKRRVSFDLNARARSHQPGQVYQQQQQQVDVLLRDATAVEEEDPGLRRRNVGVPAAGSRARRPRTMSALPDLSVGESKGDGHHWASHSLRPPQEQQRWTTSDSHSGPSSPAWIQQQDESSKMRGRFGRAPSAHPHHHHRPSPSPSPSRSPLPIPRSGSRSAPTSRRPSSQALDELFQSDAVLRSRRHPHPQHQHVRLAADEEDIEGVYGRGSTGGSGSSLAAAADMGANAGARARARAFFSGLGLGSGSHAEQVQQEGGGGGADPAVPRGWEAGSSRVGMGRRPVSSAAPAAHTGSWGQFREGESRSGYHHPSRPFGASSTTAASSNPRGTTFEHTYESLYGTQHHLVSAGNALAGAQIMSEEALLRTMSVAQMQLASAGNLALTLTRQLSEPLRPMFHVALLIGISSFTLLSLIAFMSVGYGLSIWDDVSSRAGSVASNPSAGVLRASARKNVEASVRWGKRMLAGSLESAFVLGWGSAALDESINGAASASASASASTGEGDGGEKGKSAFESGKTVPPPPPGGPGFSRASGGRRMRTGSMPSHVPWAAMHAQNVPSSSSSSTPGGSGGTESKEKTAPQPTSSDEYDFHAADREGRARGDGVPGGPTTSTFPPRPPLTVLIPSIMLTLLIAVGASLVRMFIQRQQQQQQQKVGEEKGEASSTTRREAGRRRYQERERGERPMRSREQRREEDRSRPSTANQDLRRPSGPGSGSGSHRRTRTASSAGMGRAAAAAGRQQQEQGQGQGQEEEEEVLDEDELSISLYRRGGSVRAH</sequence>
<keyword evidence="2" id="KW-1133">Transmembrane helix</keyword>
<dbReference type="EMBL" id="LWDF02000546">
    <property type="protein sequence ID" value="KAE8245011.1"/>
    <property type="molecule type" value="Genomic_DNA"/>
</dbReference>
<evidence type="ECO:0000313" key="4">
    <source>
        <dbReference type="Proteomes" id="UP000077521"/>
    </source>
</evidence>
<feature type="region of interest" description="Disordered" evidence="1">
    <location>
        <begin position="338"/>
        <end position="586"/>
    </location>
</feature>
<feature type="region of interest" description="Disordered" evidence="1">
    <location>
        <begin position="660"/>
        <end position="744"/>
    </location>
</feature>
<feature type="compositionally biased region" description="Low complexity" evidence="1">
    <location>
        <begin position="430"/>
        <end position="444"/>
    </location>
</feature>
<evidence type="ECO:0000256" key="1">
    <source>
        <dbReference type="SAM" id="MobiDB-lite"/>
    </source>
</evidence>
<comment type="caution">
    <text evidence="3">The sequence shown here is derived from an EMBL/GenBank/DDBJ whole genome shotgun (WGS) entry which is preliminary data.</text>
</comment>
<feature type="compositionally biased region" description="Polar residues" evidence="1">
    <location>
        <begin position="506"/>
        <end position="530"/>
    </location>
</feature>
<dbReference type="AlphaFoldDB" id="A0A177TMQ8"/>
<feature type="compositionally biased region" description="Polar residues" evidence="1">
    <location>
        <begin position="731"/>
        <end position="744"/>
    </location>
</feature>
<feature type="compositionally biased region" description="Polar residues" evidence="1">
    <location>
        <begin position="241"/>
        <end position="259"/>
    </location>
</feature>
<dbReference type="Proteomes" id="UP000077521">
    <property type="component" value="Unassembled WGS sequence"/>
</dbReference>
<organism evidence="3 4">
    <name type="scientific">Tilletia indica</name>
    <dbReference type="NCBI Taxonomy" id="43049"/>
    <lineage>
        <taxon>Eukaryota</taxon>
        <taxon>Fungi</taxon>
        <taxon>Dikarya</taxon>
        <taxon>Basidiomycota</taxon>
        <taxon>Ustilaginomycotina</taxon>
        <taxon>Exobasidiomycetes</taxon>
        <taxon>Tilletiales</taxon>
        <taxon>Tilletiaceae</taxon>
        <taxon>Tilletia</taxon>
    </lineage>
</organism>
<reference evidence="3" key="1">
    <citation type="submission" date="2016-04" db="EMBL/GenBank/DDBJ databases">
        <authorList>
            <person name="Nguyen H.D."/>
            <person name="Samba Siva P."/>
            <person name="Cullis J."/>
            <person name="Levesque C.A."/>
            <person name="Hambleton S."/>
        </authorList>
    </citation>
    <scope>NUCLEOTIDE SEQUENCE</scope>
    <source>
        <strain evidence="3">DAOMC 236416</strain>
    </source>
</reference>
<feature type="region of interest" description="Disordered" evidence="1">
    <location>
        <begin position="1"/>
        <end position="22"/>
    </location>
</feature>
<feature type="compositionally biased region" description="Basic and acidic residues" evidence="1">
    <location>
        <begin position="1067"/>
        <end position="1110"/>
    </location>
</feature>
<feature type="compositionally biased region" description="Low complexity" evidence="1">
    <location>
        <begin position="567"/>
        <end position="582"/>
    </location>
</feature>
<feature type="compositionally biased region" description="Low complexity" evidence="1">
    <location>
        <begin position="68"/>
        <end position="78"/>
    </location>
</feature>
<feature type="compositionally biased region" description="Acidic residues" evidence="1">
    <location>
        <begin position="183"/>
        <end position="196"/>
    </location>
</feature>
<feature type="region of interest" description="Disordered" evidence="1">
    <location>
        <begin position="1063"/>
        <end position="1188"/>
    </location>
</feature>
<keyword evidence="4" id="KW-1185">Reference proteome</keyword>
<feature type="compositionally biased region" description="Low complexity" evidence="1">
    <location>
        <begin position="221"/>
        <end position="237"/>
    </location>
</feature>
<name>A0A177TMQ8_9BASI</name>
<reference evidence="3" key="2">
    <citation type="journal article" date="2019" name="IMA Fungus">
        <title>Genome sequencing and comparison of five Tilletia species to identify candidate genes for the detection of regulated species infecting wheat.</title>
        <authorList>
            <person name="Nguyen H.D.T."/>
            <person name="Sultana T."/>
            <person name="Kesanakurti P."/>
            <person name="Hambleton S."/>
        </authorList>
    </citation>
    <scope>NUCLEOTIDE SEQUENCE</scope>
    <source>
        <strain evidence="3">DAOMC 236416</strain>
    </source>
</reference>
<feature type="compositionally biased region" description="Pro residues" evidence="1">
    <location>
        <begin position="554"/>
        <end position="566"/>
    </location>
</feature>
<feature type="compositionally biased region" description="Low complexity" evidence="1">
    <location>
        <begin position="1136"/>
        <end position="1157"/>
    </location>
</feature>
<feature type="transmembrane region" description="Helical" evidence="2">
    <location>
        <begin position="1034"/>
        <end position="1056"/>
    </location>
</feature>
<feature type="compositionally biased region" description="Low complexity" evidence="1">
    <location>
        <begin position="267"/>
        <end position="298"/>
    </location>
</feature>
<feature type="compositionally biased region" description="Polar residues" evidence="1">
    <location>
        <begin position="347"/>
        <end position="363"/>
    </location>
</feature>
<keyword evidence="2" id="KW-0472">Membrane</keyword>
<feature type="compositionally biased region" description="Basic and acidic residues" evidence="1">
    <location>
        <begin position="1001"/>
        <end position="1014"/>
    </location>
</feature>
<proteinExistence type="predicted"/>
<feature type="compositionally biased region" description="Basic residues" evidence="1">
    <location>
        <begin position="203"/>
        <end position="220"/>
    </location>
</feature>
<feature type="region of interest" description="Disordered" evidence="1">
    <location>
        <begin position="110"/>
        <end position="315"/>
    </location>
</feature>
<feature type="region of interest" description="Disordered" evidence="1">
    <location>
        <begin position="59"/>
        <end position="84"/>
    </location>
</feature>
<accession>A0A177TMQ8</accession>
<keyword evidence="2" id="KW-0812">Transmembrane</keyword>
<feature type="compositionally biased region" description="Polar residues" evidence="1">
    <location>
        <begin position="118"/>
        <end position="131"/>
    </location>
</feature>
<protein>
    <submittedName>
        <fullName evidence="3">Uncharacterized protein</fullName>
    </submittedName>
</protein>